<dbReference type="Pfam" id="PF13442">
    <property type="entry name" value="Cytochrome_CBB3"/>
    <property type="match status" value="1"/>
</dbReference>
<evidence type="ECO:0000256" key="5">
    <source>
        <dbReference type="ARBA" id="ARBA00023004"/>
    </source>
</evidence>
<evidence type="ECO:0000256" key="3">
    <source>
        <dbReference type="ARBA" id="ARBA00022723"/>
    </source>
</evidence>
<dbReference type="SUPFAM" id="SSF46626">
    <property type="entry name" value="Cytochrome c"/>
    <property type="match status" value="1"/>
</dbReference>
<dbReference type="PROSITE" id="PS51007">
    <property type="entry name" value="CYTC"/>
    <property type="match status" value="1"/>
</dbReference>
<evidence type="ECO:0000256" key="2">
    <source>
        <dbReference type="ARBA" id="ARBA00022617"/>
    </source>
</evidence>
<dbReference type="RefSeq" id="WP_187734806.1">
    <property type="nucleotide sequence ID" value="NZ_CP060790.1"/>
</dbReference>
<evidence type="ECO:0000256" key="4">
    <source>
        <dbReference type="ARBA" id="ARBA00022982"/>
    </source>
</evidence>
<feature type="chain" id="PRO_5028945314" evidence="7">
    <location>
        <begin position="18"/>
        <end position="283"/>
    </location>
</feature>
<dbReference type="Proteomes" id="UP000516057">
    <property type="component" value="Chromosome"/>
</dbReference>
<protein>
    <submittedName>
        <fullName evidence="9">Cytochrome c</fullName>
    </submittedName>
</protein>
<dbReference type="AlphaFoldDB" id="A0A7H0HB90"/>
<proteinExistence type="predicted"/>
<dbReference type="GO" id="GO:0020037">
    <property type="term" value="F:heme binding"/>
    <property type="evidence" value="ECO:0007669"/>
    <property type="project" value="InterPro"/>
</dbReference>
<keyword evidence="10" id="KW-1185">Reference proteome</keyword>
<evidence type="ECO:0000256" key="7">
    <source>
        <dbReference type="SAM" id="SignalP"/>
    </source>
</evidence>
<organism evidence="9 10">
    <name type="scientific">Paenacidovorax monticola</name>
    <dbReference type="NCBI Taxonomy" id="1926868"/>
    <lineage>
        <taxon>Bacteria</taxon>
        <taxon>Pseudomonadati</taxon>
        <taxon>Pseudomonadota</taxon>
        <taxon>Betaproteobacteria</taxon>
        <taxon>Burkholderiales</taxon>
        <taxon>Comamonadaceae</taxon>
        <taxon>Paenacidovorax</taxon>
    </lineage>
</organism>
<dbReference type="EMBL" id="CP060790">
    <property type="protein sequence ID" value="QNP57806.1"/>
    <property type="molecule type" value="Genomic_DNA"/>
</dbReference>
<dbReference type="GO" id="GO:0009055">
    <property type="term" value="F:electron transfer activity"/>
    <property type="evidence" value="ECO:0007669"/>
    <property type="project" value="InterPro"/>
</dbReference>
<evidence type="ECO:0000256" key="6">
    <source>
        <dbReference type="PROSITE-ProRule" id="PRU00433"/>
    </source>
</evidence>
<keyword evidence="1" id="KW-0813">Transport</keyword>
<sequence>MSSPFFFRLFGARRAFAALACAWALAGAQAAMLELEGPRGRQQLDGAALAAHAQARDIEVPQDVSYHRAMRYRAVPLIVVLRELGLTAADTLEVAATDGFVAQLPGALALQQGAGQAQPWLAIEAADAPWPALPGKAQSAGPFYVVWPVATGVSSEQWPYAVARLAVREAPERRWPQIAVSGRVPAGAPARRGQAVFITQCMVCHTMNGGGGATMGPDLNRPMNPVDYLQPQALRRLVRSPASVRHWPAQTMPAFGTEQLSDAALDDLITYLGHMARERRGTR</sequence>
<dbReference type="InterPro" id="IPR051811">
    <property type="entry name" value="Cytochrome_c550/c551-like"/>
</dbReference>
<dbReference type="KEGG" id="amon:H9L24_11670"/>
<feature type="signal peptide" evidence="7">
    <location>
        <begin position="1"/>
        <end position="17"/>
    </location>
</feature>
<keyword evidence="2 6" id="KW-0349">Heme</keyword>
<evidence type="ECO:0000259" key="8">
    <source>
        <dbReference type="PROSITE" id="PS51007"/>
    </source>
</evidence>
<dbReference type="Gene3D" id="1.10.760.10">
    <property type="entry name" value="Cytochrome c-like domain"/>
    <property type="match status" value="1"/>
</dbReference>
<dbReference type="InterPro" id="IPR036909">
    <property type="entry name" value="Cyt_c-like_dom_sf"/>
</dbReference>
<dbReference type="PANTHER" id="PTHR37823:SF1">
    <property type="entry name" value="CYTOCHROME C-553-LIKE"/>
    <property type="match status" value="1"/>
</dbReference>
<feature type="domain" description="Cytochrome c" evidence="8">
    <location>
        <begin position="188"/>
        <end position="276"/>
    </location>
</feature>
<keyword evidence="7" id="KW-0732">Signal</keyword>
<keyword evidence="5 6" id="KW-0408">Iron</keyword>
<keyword evidence="3 6" id="KW-0479">Metal-binding</keyword>
<dbReference type="InterPro" id="IPR009056">
    <property type="entry name" value="Cyt_c-like_dom"/>
</dbReference>
<reference evidence="9 10" key="1">
    <citation type="submission" date="2020-08" db="EMBL/GenBank/DDBJ databases">
        <title>Genome sequence of Acidovorax monticola KACC 19171T.</title>
        <authorList>
            <person name="Hyun D.-W."/>
            <person name="Bae J.-W."/>
        </authorList>
    </citation>
    <scope>NUCLEOTIDE SEQUENCE [LARGE SCALE GENOMIC DNA]</scope>
    <source>
        <strain evidence="9 10">KACC 19171</strain>
    </source>
</reference>
<dbReference type="GO" id="GO:0046872">
    <property type="term" value="F:metal ion binding"/>
    <property type="evidence" value="ECO:0007669"/>
    <property type="project" value="UniProtKB-KW"/>
</dbReference>
<evidence type="ECO:0000256" key="1">
    <source>
        <dbReference type="ARBA" id="ARBA00022448"/>
    </source>
</evidence>
<dbReference type="PANTHER" id="PTHR37823">
    <property type="entry name" value="CYTOCHROME C-553-LIKE"/>
    <property type="match status" value="1"/>
</dbReference>
<name>A0A7H0HB90_9BURK</name>
<evidence type="ECO:0000313" key="9">
    <source>
        <dbReference type="EMBL" id="QNP57806.1"/>
    </source>
</evidence>
<keyword evidence="4" id="KW-0249">Electron transport</keyword>
<accession>A0A7H0HB90</accession>
<evidence type="ECO:0000313" key="10">
    <source>
        <dbReference type="Proteomes" id="UP000516057"/>
    </source>
</evidence>
<gene>
    <name evidence="9" type="ORF">H9L24_11670</name>
</gene>